<dbReference type="HOGENOM" id="CLU_3014551_0_0_1"/>
<organism evidence="1 2">
    <name type="scientific">Laccaria amethystina LaAM-08-1</name>
    <dbReference type="NCBI Taxonomy" id="1095629"/>
    <lineage>
        <taxon>Eukaryota</taxon>
        <taxon>Fungi</taxon>
        <taxon>Dikarya</taxon>
        <taxon>Basidiomycota</taxon>
        <taxon>Agaricomycotina</taxon>
        <taxon>Agaricomycetes</taxon>
        <taxon>Agaricomycetidae</taxon>
        <taxon>Agaricales</taxon>
        <taxon>Agaricineae</taxon>
        <taxon>Hydnangiaceae</taxon>
        <taxon>Laccaria</taxon>
    </lineage>
</organism>
<keyword evidence="2" id="KW-1185">Reference proteome</keyword>
<name>A0A0C9XT73_9AGAR</name>
<sequence>MVQYLETPELETFVHVPELLSDGFDEALMDKDDEDDDDDIMQDEVCHSLTFLHFNS</sequence>
<accession>A0A0C9XT73</accession>
<dbReference type="AlphaFoldDB" id="A0A0C9XT73"/>
<proteinExistence type="predicted"/>
<gene>
    <name evidence="1" type="ORF">K443DRAFT_7276</name>
</gene>
<reference evidence="1 2" key="1">
    <citation type="submission" date="2014-04" db="EMBL/GenBank/DDBJ databases">
        <authorList>
            <consortium name="DOE Joint Genome Institute"/>
            <person name="Kuo A."/>
            <person name="Kohler A."/>
            <person name="Nagy L.G."/>
            <person name="Floudas D."/>
            <person name="Copeland A."/>
            <person name="Barry K.W."/>
            <person name="Cichocki N."/>
            <person name="Veneault-Fourrey C."/>
            <person name="LaButti K."/>
            <person name="Lindquist E.A."/>
            <person name="Lipzen A."/>
            <person name="Lundell T."/>
            <person name="Morin E."/>
            <person name="Murat C."/>
            <person name="Sun H."/>
            <person name="Tunlid A."/>
            <person name="Henrissat B."/>
            <person name="Grigoriev I.V."/>
            <person name="Hibbett D.S."/>
            <person name="Martin F."/>
            <person name="Nordberg H.P."/>
            <person name="Cantor M.N."/>
            <person name="Hua S.X."/>
        </authorList>
    </citation>
    <scope>NUCLEOTIDE SEQUENCE [LARGE SCALE GENOMIC DNA]</scope>
    <source>
        <strain evidence="1 2">LaAM-08-1</strain>
    </source>
</reference>
<evidence type="ECO:0000313" key="2">
    <source>
        <dbReference type="Proteomes" id="UP000054477"/>
    </source>
</evidence>
<dbReference type="EMBL" id="KN838615">
    <property type="protein sequence ID" value="KIK00947.1"/>
    <property type="molecule type" value="Genomic_DNA"/>
</dbReference>
<evidence type="ECO:0000313" key="1">
    <source>
        <dbReference type="EMBL" id="KIK00947.1"/>
    </source>
</evidence>
<protein>
    <submittedName>
        <fullName evidence="1">Uncharacterized protein</fullName>
    </submittedName>
</protein>
<reference evidence="2" key="2">
    <citation type="submission" date="2015-01" db="EMBL/GenBank/DDBJ databases">
        <title>Evolutionary Origins and Diversification of the Mycorrhizal Mutualists.</title>
        <authorList>
            <consortium name="DOE Joint Genome Institute"/>
            <consortium name="Mycorrhizal Genomics Consortium"/>
            <person name="Kohler A."/>
            <person name="Kuo A."/>
            <person name="Nagy L.G."/>
            <person name="Floudas D."/>
            <person name="Copeland A."/>
            <person name="Barry K.W."/>
            <person name="Cichocki N."/>
            <person name="Veneault-Fourrey C."/>
            <person name="LaButti K."/>
            <person name="Lindquist E.A."/>
            <person name="Lipzen A."/>
            <person name="Lundell T."/>
            <person name="Morin E."/>
            <person name="Murat C."/>
            <person name="Riley R."/>
            <person name="Ohm R."/>
            <person name="Sun H."/>
            <person name="Tunlid A."/>
            <person name="Henrissat B."/>
            <person name="Grigoriev I.V."/>
            <person name="Hibbett D.S."/>
            <person name="Martin F."/>
        </authorList>
    </citation>
    <scope>NUCLEOTIDE SEQUENCE [LARGE SCALE GENOMIC DNA]</scope>
    <source>
        <strain evidence="2">LaAM-08-1</strain>
    </source>
</reference>
<dbReference type="Proteomes" id="UP000054477">
    <property type="component" value="Unassembled WGS sequence"/>
</dbReference>